<evidence type="ECO:0000313" key="1">
    <source>
        <dbReference type="EMBL" id="PKY98300.1"/>
    </source>
</evidence>
<dbReference type="RefSeq" id="WP_048679777.1">
    <property type="nucleotide sequence ID" value="NZ_JAWGNJ010000020.1"/>
</dbReference>
<dbReference type="GO" id="GO:0006355">
    <property type="term" value="P:regulation of DNA-templated transcription"/>
    <property type="evidence" value="ECO:0007669"/>
    <property type="project" value="InterPro"/>
</dbReference>
<reference evidence="1 2" key="1">
    <citation type="submission" date="2017-12" db="EMBL/GenBank/DDBJ databases">
        <title>Phylogenetic diversity of female urinary microbiome.</title>
        <authorList>
            <person name="Thomas-White K."/>
            <person name="Wolfe A.J."/>
        </authorList>
    </citation>
    <scope>NUCLEOTIDE SEQUENCE [LARGE SCALE GENOMIC DNA]</scope>
    <source>
        <strain evidence="1 2">UMB0319</strain>
    </source>
</reference>
<dbReference type="EMBL" id="PKHA01000008">
    <property type="protein sequence ID" value="PKY98300.1"/>
    <property type="molecule type" value="Genomic_DNA"/>
</dbReference>
<name>A0A2I1KRP2_9ACTO</name>
<comment type="caution">
    <text evidence="1">The sequence shown here is derived from an EMBL/GenBank/DDBJ whole genome shotgun (WGS) entry which is preliminary data.</text>
</comment>
<dbReference type="GeneID" id="81708828"/>
<accession>A0A2I1KRP2</accession>
<dbReference type="Gene3D" id="1.10.10.10">
    <property type="entry name" value="Winged helix-like DNA-binding domain superfamily/Winged helix DNA-binding domain"/>
    <property type="match status" value="1"/>
</dbReference>
<organism evidence="1 2">
    <name type="scientific">Actinomyces urogenitalis</name>
    <dbReference type="NCBI Taxonomy" id="103621"/>
    <lineage>
        <taxon>Bacteria</taxon>
        <taxon>Bacillati</taxon>
        <taxon>Actinomycetota</taxon>
        <taxon>Actinomycetes</taxon>
        <taxon>Actinomycetales</taxon>
        <taxon>Actinomycetaceae</taxon>
        <taxon>Actinomyces</taxon>
    </lineage>
</organism>
<proteinExistence type="predicted"/>
<dbReference type="Proteomes" id="UP000234778">
    <property type="component" value="Unassembled WGS sequence"/>
</dbReference>
<dbReference type="AlphaFoldDB" id="A0A2I1KRP2"/>
<gene>
    <name evidence="1" type="ORF">CYJ26_07775</name>
</gene>
<dbReference type="InterPro" id="IPR016032">
    <property type="entry name" value="Sig_transdc_resp-reg_C-effctor"/>
</dbReference>
<protein>
    <submittedName>
        <fullName evidence="1">DNA-binding response regulator</fullName>
    </submittedName>
</protein>
<dbReference type="SUPFAM" id="SSF46894">
    <property type="entry name" value="C-terminal effector domain of the bipartite response regulators"/>
    <property type="match status" value="1"/>
</dbReference>
<keyword evidence="1" id="KW-0238">DNA-binding</keyword>
<evidence type="ECO:0000313" key="2">
    <source>
        <dbReference type="Proteomes" id="UP000234778"/>
    </source>
</evidence>
<dbReference type="GO" id="GO:0003677">
    <property type="term" value="F:DNA binding"/>
    <property type="evidence" value="ECO:0007669"/>
    <property type="project" value="UniProtKB-KW"/>
</dbReference>
<dbReference type="InterPro" id="IPR036388">
    <property type="entry name" value="WH-like_DNA-bd_sf"/>
</dbReference>
<sequence>MGEHTQDSGGVLQSASVVFISDNVLQAAGLEHLLTAAKDLVYAGRVSSVDALLAAGGALPRLALMSLALCDGSDPVSNVRRLREAGVRVLAYFAGADRYQVRRAYEVAQVGVVRSWDEGPVMLEELRQALDDASGPLQRWTDVLGIDAATVVSDRLTAVEREVLMVYAAVATADYVARRLGLATNTVNKYVAKARRRYAEAGKTADSRADLVRLAQEDGLLPLALAARDEPGTSWP</sequence>